<dbReference type="GO" id="GO:0006351">
    <property type="term" value="P:DNA-templated transcription"/>
    <property type="evidence" value="ECO:0007669"/>
    <property type="project" value="InterPro"/>
</dbReference>
<evidence type="ECO:0000256" key="3">
    <source>
        <dbReference type="ARBA" id="ARBA00023015"/>
    </source>
</evidence>
<keyword evidence="2" id="KW-0479">Metal-binding</keyword>
<dbReference type="SMART" id="SM00906">
    <property type="entry name" value="Fungal_trans"/>
    <property type="match status" value="1"/>
</dbReference>
<gene>
    <name evidence="8" type="ORF">B0J15DRAFT_456578</name>
</gene>
<feature type="region of interest" description="Disordered" evidence="6">
    <location>
        <begin position="1"/>
        <end position="36"/>
    </location>
</feature>
<evidence type="ECO:0000256" key="2">
    <source>
        <dbReference type="ARBA" id="ARBA00022723"/>
    </source>
</evidence>
<dbReference type="EMBL" id="JAGTJS010000041">
    <property type="protein sequence ID" value="KAH7230008.1"/>
    <property type="molecule type" value="Genomic_DNA"/>
</dbReference>
<sequence length="621" mass="69442">MDTLERQSTDPGMESNQDGAPRATSPDKVLDSSCSAPKRNNLQVSIATRRAVLTAFFSRVHGNPYVFLDEETTRSHVMNGQVSDGFLHALVAVASRYVPDAEGGSKTDQAAHHLGVSEQCADLNDMSTETVQTLTLQVMCLISLGRGSAAWMKIGTAIRMAQGMELQRQAISDHASSPLKVNLARQCTLALYAMDRFSVCGSNRPMMISDDWVQGSRQPSDQSGLSALTRLDQPSFRNTDQGQVIHDLFADILRLLGQSTRYLQKGGVQGDSHFPWHQHSILSKLVGELTEWKTRVDAAIPFRTLDYSNSINVNWLCLSWFSYHAILVRLYRQFLPLIMVENASDYTSDPWQKETSRKCVEHAIKMAELCDEATGHGYSWPFFTSFCLASAATVLIHAKYYDFITGTVEYLVTIVERLITMLAENPLVELQFYKRYPKGEFDPSHIPFAQPNDWMDASLDGPDDLFSLGSLPEKLSSLRGSPYTFQRAGASLSQTPRVSEASESWSNQCHVSGMTSCLDDYLRLDDEHYTPMPVDENQITQAYEPMDEELLKSVSRDENTYTLMVLMLCFALNKSSSAHPTATLRSKINLSYTVKLIEVAVEKKIGIPLKSFVDPRSLHSY</sequence>
<dbReference type="GO" id="GO:0008270">
    <property type="term" value="F:zinc ion binding"/>
    <property type="evidence" value="ECO:0007669"/>
    <property type="project" value="InterPro"/>
</dbReference>
<dbReference type="PANTHER" id="PTHR47338:SF4">
    <property type="entry name" value="ZN(II)2CYS6 TRANSCRIPTION FACTOR (EUROFUNG)"/>
    <property type="match status" value="1"/>
</dbReference>
<keyword evidence="9" id="KW-1185">Reference proteome</keyword>
<evidence type="ECO:0000256" key="4">
    <source>
        <dbReference type="ARBA" id="ARBA00023163"/>
    </source>
</evidence>
<feature type="domain" description="Xylanolytic transcriptional activator regulatory" evidence="7">
    <location>
        <begin position="150"/>
        <end position="225"/>
    </location>
</feature>
<evidence type="ECO:0000256" key="5">
    <source>
        <dbReference type="ARBA" id="ARBA00023242"/>
    </source>
</evidence>
<dbReference type="InterPro" id="IPR050815">
    <property type="entry name" value="TF_fung"/>
</dbReference>
<dbReference type="Proteomes" id="UP000736672">
    <property type="component" value="Unassembled WGS sequence"/>
</dbReference>
<keyword evidence="3" id="KW-0805">Transcription regulation</keyword>
<evidence type="ECO:0000256" key="6">
    <source>
        <dbReference type="SAM" id="MobiDB-lite"/>
    </source>
</evidence>
<proteinExistence type="predicted"/>
<keyword evidence="4" id="KW-0804">Transcription</keyword>
<dbReference type="GO" id="GO:0000981">
    <property type="term" value="F:DNA-binding transcription factor activity, RNA polymerase II-specific"/>
    <property type="evidence" value="ECO:0007669"/>
    <property type="project" value="InterPro"/>
</dbReference>
<comment type="subcellular location">
    <subcellularLocation>
        <location evidence="1">Nucleus</location>
    </subcellularLocation>
</comment>
<protein>
    <recommendedName>
        <fullName evidence="7">Xylanolytic transcriptional activator regulatory domain-containing protein</fullName>
    </recommendedName>
</protein>
<reference evidence="8" key="1">
    <citation type="journal article" date="2021" name="Nat. Commun.">
        <title>Genetic determinants of endophytism in the Arabidopsis root mycobiome.</title>
        <authorList>
            <person name="Mesny F."/>
            <person name="Miyauchi S."/>
            <person name="Thiergart T."/>
            <person name="Pickel B."/>
            <person name="Atanasova L."/>
            <person name="Karlsson M."/>
            <person name="Huettel B."/>
            <person name="Barry K.W."/>
            <person name="Haridas S."/>
            <person name="Chen C."/>
            <person name="Bauer D."/>
            <person name="Andreopoulos W."/>
            <person name="Pangilinan J."/>
            <person name="LaButti K."/>
            <person name="Riley R."/>
            <person name="Lipzen A."/>
            <person name="Clum A."/>
            <person name="Drula E."/>
            <person name="Henrissat B."/>
            <person name="Kohler A."/>
            <person name="Grigoriev I.V."/>
            <person name="Martin F.M."/>
            <person name="Hacquard S."/>
        </authorList>
    </citation>
    <scope>NUCLEOTIDE SEQUENCE</scope>
    <source>
        <strain evidence="8">FSSC 5 MPI-SDFR-AT-0091</strain>
    </source>
</reference>
<keyword evidence="5" id="KW-0539">Nucleus</keyword>
<dbReference type="GO" id="GO:0003677">
    <property type="term" value="F:DNA binding"/>
    <property type="evidence" value="ECO:0007669"/>
    <property type="project" value="InterPro"/>
</dbReference>
<evidence type="ECO:0000259" key="7">
    <source>
        <dbReference type="SMART" id="SM00906"/>
    </source>
</evidence>
<dbReference type="PANTHER" id="PTHR47338">
    <property type="entry name" value="ZN(II)2CYS6 TRANSCRIPTION FACTOR (EUROFUNG)-RELATED"/>
    <property type="match status" value="1"/>
</dbReference>
<evidence type="ECO:0000313" key="9">
    <source>
        <dbReference type="Proteomes" id="UP000736672"/>
    </source>
</evidence>
<evidence type="ECO:0000256" key="1">
    <source>
        <dbReference type="ARBA" id="ARBA00004123"/>
    </source>
</evidence>
<dbReference type="GO" id="GO:0005634">
    <property type="term" value="C:nucleus"/>
    <property type="evidence" value="ECO:0007669"/>
    <property type="project" value="UniProtKB-SubCell"/>
</dbReference>
<comment type="caution">
    <text evidence="8">The sequence shown here is derived from an EMBL/GenBank/DDBJ whole genome shotgun (WGS) entry which is preliminary data.</text>
</comment>
<accession>A0A9P9JMA2</accession>
<evidence type="ECO:0000313" key="8">
    <source>
        <dbReference type="EMBL" id="KAH7230008.1"/>
    </source>
</evidence>
<dbReference type="AlphaFoldDB" id="A0A9P9JMA2"/>
<organism evidence="8 9">
    <name type="scientific">Fusarium solani</name>
    <name type="common">Filamentous fungus</name>
    <dbReference type="NCBI Taxonomy" id="169388"/>
    <lineage>
        <taxon>Eukaryota</taxon>
        <taxon>Fungi</taxon>
        <taxon>Dikarya</taxon>
        <taxon>Ascomycota</taxon>
        <taxon>Pezizomycotina</taxon>
        <taxon>Sordariomycetes</taxon>
        <taxon>Hypocreomycetidae</taxon>
        <taxon>Hypocreales</taxon>
        <taxon>Nectriaceae</taxon>
        <taxon>Fusarium</taxon>
        <taxon>Fusarium solani species complex</taxon>
    </lineage>
</organism>
<dbReference type="InterPro" id="IPR007219">
    <property type="entry name" value="XnlR_reg_dom"/>
</dbReference>
<name>A0A9P9JMA2_FUSSL</name>
<dbReference type="Pfam" id="PF04082">
    <property type="entry name" value="Fungal_trans"/>
    <property type="match status" value="1"/>
</dbReference>
<dbReference type="CDD" id="cd12148">
    <property type="entry name" value="fungal_TF_MHR"/>
    <property type="match status" value="1"/>
</dbReference>
<dbReference type="OrthoDB" id="5013471at2759"/>